<dbReference type="InterPro" id="IPR047565">
    <property type="entry name" value="Alpha-macroglob_thiol-ester_cl"/>
</dbReference>
<dbReference type="InterPro" id="IPR041555">
    <property type="entry name" value="MG3"/>
</dbReference>
<dbReference type="InterPro" id="IPR013783">
    <property type="entry name" value="Ig-like_fold"/>
</dbReference>
<sequence>MSPTYDIIVIRQQGYKRRQCCTVGLEVIPTCRNVDETTTPEHLPPGSHQPGQIFQLTEEPFPDPVTVTPYPIGYDDSVPKKDTIINYAMIVSVTQQSGKTGQVCIFIDCEESVQLSVTLEYQDIRISIFNQLVTSTFFECGFFQVPLVESAQMAYVSFSAVGATVDKWERKGVVFEAMRGGCFAQLEKTLYAQGEIVRCRVFCLDFDLKPTKQRFTRVFLVEPNGARLAQILDPSSDHDVTSVEIPLNEDAGTGSYYLVFEKESGESVYSYFTVERYQLPRFRTAIVCPNQISVLEKSAPIEVSAEYVYGKPLQGSVIGKCCRNVGYTYGRAKNCMRGLENICVDFTGELDSGGYIKSLDLDIFLLQFSEYDNSINCEVTVKEDGTDVLDTQSCYIYITNQPVNLQLDYSYYNQYYKHGLDYLFAATLTDEKGTPMPQETIIIEVDGQIVRILTTDDKGRVECAINTALYYTPNITIRASYQNEDQCYVTNQDSSWMYYPEYPYRPNPEYPSAEITAYRFFSESNSFIQMKRVQGPLSCNKNHSIEVEYKVTAAGVGKHATSVTFYHLIKARGQMTLHSTKSVDLSDDGKGSYQLDLFVNSDYGTSAQVLVLATMQTEIISDSVTLAIESCFNNQVSLDFTEAVVTPGSTVVREISAAPGSFCGLKASDVSLRLLGSYDSFSPDYIYGSVNSYQYGYYIQGFDLTEPAPPCEDPNTEVFCEGRYYRRVSSPTDGDSYQNFLSSSLIVASNLLVRKPQVCGMENAYSYYGGTMYSTASPRFAAFDAPQGGAGFNIVRSNFASTFGWDSVLIGSDGRGTATSTIPHTITEWESSAFCISESAGVGLTNEPAKVLTFLPFFAEVTVAQYCTRGERSIIVVSASNYLGKCVKVKLEIEASDDYVATPYSDDDDEVFICDKGRASKQWVLDFTNIGDISVTASASTMQTLDTDSCHDPNGDNEGTRKDTVIKVIKVEAEGVKNEVAFSYLHHVDDSSEESSIEIQNPYNIVEGSYELYATVVGDTMQLGVENLNRLLNLPDGCCEQNLLRIISTAIFHKYLSDMGRLTPELNETVKNVLINAYARQLPCRSWDGQYSVYRNSFVPNSWVLVNSFYAFELAKDIIYVDTEMQQQTLLHLGNLQDLTTGCFHPVGSFFTTQDKKENDILFTAYVVQRLLKCYLYGIGDSLLQGGLRCLRNADLESLNTYALAYTSYAAALADVDIFDRVLNILRPKAIAEGGTIHWESENLPLRRPYYYASADVDITANIFLALLKTYTPTPENKAFLGQIAAWLTFCQNSRGGYSSSQDSMMAIEAMTQYGRLFFVEESDAVVVVQQGDIEVARINVDESNKLLVQMVKLDVVLGEYKIYTTGTGNPLVQLNSYFNTKATNEGSSLSLTVTVQDESCTNGIAHAIHFDICVGYHGSRGITNMILVDIKELTGYQTDRNSVYKLVSEEKISEHGFEDNHIYLYLQPIGADTEVCFSVTSYMENRVLAYHSGTVIARDYYYGEDVVSAPYYHPCSPLHEVRID</sequence>
<keyword evidence="3" id="KW-0964">Secreted</keyword>
<dbReference type="InterPro" id="IPR001599">
    <property type="entry name" value="Macroglobln_a2"/>
</dbReference>
<accession>A0ABN9LA32</accession>
<dbReference type="InterPro" id="IPR009048">
    <property type="entry name" value="A-macroglobulin_rcpt-bd"/>
</dbReference>
<evidence type="ECO:0000256" key="4">
    <source>
        <dbReference type="ARBA" id="ARBA00022690"/>
    </source>
</evidence>
<evidence type="ECO:0000259" key="7">
    <source>
        <dbReference type="SMART" id="SM01359"/>
    </source>
</evidence>
<evidence type="ECO:0000259" key="9">
    <source>
        <dbReference type="SMART" id="SM01361"/>
    </source>
</evidence>
<dbReference type="Gene3D" id="2.60.120.1540">
    <property type="match status" value="1"/>
</dbReference>
<dbReference type="SMART" id="SM01419">
    <property type="entry name" value="Thiol-ester_cl"/>
    <property type="match status" value="1"/>
</dbReference>
<evidence type="ECO:0000259" key="8">
    <source>
        <dbReference type="SMART" id="SM01360"/>
    </source>
</evidence>
<evidence type="ECO:0000256" key="3">
    <source>
        <dbReference type="ARBA" id="ARBA00022525"/>
    </source>
</evidence>
<evidence type="ECO:0000313" key="11">
    <source>
        <dbReference type="Proteomes" id="UP001176940"/>
    </source>
</evidence>
<keyword evidence="4" id="KW-0646">Protease inhibitor</keyword>
<dbReference type="Gene3D" id="2.60.40.10">
    <property type="entry name" value="Immunoglobulins"/>
    <property type="match status" value="2"/>
</dbReference>
<dbReference type="InterPro" id="IPR036595">
    <property type="entry name" value="A-macroglobulin_rcpt-bd_sf"/>
</dbReference>
<keyword evidence="11" id="KW-1185">Reference proteome</keyword>
<dbReference type="Pfam" id="PF07678">
    <property type="entry name" value="TED_complement"/>
    <property type="match status" value="1"/>
</dbReference>
<dbReference type="Proteomes" id="UP001176940">
    <property type="component" value="Unassembled WGS sequence"/>
</dbReference>
<dbReference type="Pfam" id="PF17789">
    <property type="entry name" value="MG4"/>
    <property type="match status" value="1"/>
</dbReference>
<dbReference type="SMART" id="SM01359">
    <property type="entry name" value="A2M_N_2"/>
    <property type="match status" value="1"/>
</dbReference>
<dbReference type="Pfam" id="PF01835">
    <property type="entry name" value="MG2"/>
    <property type="match status" value="1"/>
</dbReference>
<dbReference type="InterPro" id="IPR014756">
    <property type="entry name" value="Ig_E-set"/>
</dbReference>
<protein>
    <recommendedName>
        <fullName evidence="12">Alpha-2-macroglobulin-like protein 1</fullName>
    </recommendedName>
</protein>
<proteinExistence type="inferred from homology"/>
<dbReference type="PANTHER" id="PTHR11412">
    <property type="entry name" value="MACROGLOBULIN / COMPLEMENT"/>
    <property type="match status" value="1"/>
</dbReference>
<dbReference type="InterPro" id="IPR002890">
    <property type="entry name" value="MG2"/>
</dbReference>
<comment type="caution">
    <text evidence="10">The sequence shown here is derived from an EMBL/GenBank/DDBJ whole genome shotgun (WGS) entry which is preliminary data.</text>
</comment>
<comment type="similarity">
    <text evidence="2">Belongs to the protease inhibitor I39 (alpha-2-macroglobulin) family.</text>
</comment>
<dbReference type="SUPFAM" id="SSF81296">
    <property type="entry name" value="E set domains"/>
    <property type="match status" value="1"/>
</dbReference>
<dbReference type="Gene3D" id="2.20.130.20">
    <property type="match status" value="1"/>
</dbReference>
<dbReference type="SUPFAM" id="SSF49410">
    <property type="entry name" value="Alpha-macroglobulin receptor domain"/>
    <property type="match status" value="1"/>
</dbReference>
<dbReference type="InterPro" id="IPR008930">
    <property type="entry name" value="Terpenoid_cyclase/PrenylTrfase"/>
</dbReference>
<dbReference type="InterPro" id="IPR011626">
    <property type="entry name" value="Alpha-macroglobulin_TED"/>
</dbReference>
<dbReference type="Gene3D" id="2.60.40.690">
    <property type="entry name" value="Alpha-macroglobulin, receptor-binding domain"/>
    <property type="match status" value="1"/>
</dbReference>
<dbReference type="Pfam" id="PF17791">
    <property type="entry name" value="MG3"/>
    <property type="match status" value="1"/>
</dbReference>
<evidence type="ECO:0000256" key="2">
    <source>
        <dbReference type="ARBA" id="ARBA00010952"/>
    </source>
</evidence>
<dbReference type="InterPro" id="IPR050473">
    <property type="entry name" value="A2M/Complement_sys"/>
</dbReference>
<name>A0ABN9LA32_9NEOB</name>
<keyword evidence="6" id="KW-1015">Disulfide bond</keyword>
<evidence type="ECO:0000256" key="5">
    <source>
        <dbReference type="ARBA" id="ARBA00022900"/>
    </source>
</evidence>
<gene>
    <name evidence="10" type="ORF">RIMI_LOCUS6243897</name>
</gene>
<feature type="domain" description="Alpha-macroglobulin receptor-binding" evidence="9">
    <location>
        <begin position="1424"/>
        <end position="1512"/>
    </location>
</feature>
<evidence type="ECO:0000256" key="1">
    <source>
        <dbReference type="ARBA" id="ARBA00004613"/>
    </source>
</evidence>
<dbReference type="Gene3D" id="1.50.10.20">
    <property type="match status" value="1"/>
</dbReference>
<dbReference type="PANTHER" id="PTHR11412:SF173">
    <property type="entry name" value="OVOSTATIN"/>
    <property type="match status" value="1"/>
</dbReference>
<dbReference type="SMART" id="SM01361">
    <property type="entry name" value="A2M_recep"/>
    <property type="match status" value="1"/>
</dbReference>
<dbReference type="EMBL" id="CAUEEQ010011104">
    <property type="protein sequence ID" value="CAJ0935149.1"/>
    <property type="molecule type" value="Genomic_DNA"/>
</dbReference>
<dbReference type="InterPro" id="IPR040839">
    <property type="entry name" value="MG4"/>
</dbReference>
<reference evidence="10" key="1">
    <citation type="submission" date="2023-07" db="EMBL/GenBank/DDBJ databases">
        <authorList>
            <person name="Stuckert A."/>
        </authorList>
    </citation>
    <scope>NUCLEOTIDE SEQUENCE</scope>
</reference>
<dbReference type="SUPFAM" id="SSF48239">
    <property type="entry name" value="Terpenoid cyclases/Protein prenyltransferases"/>
    <property type="match status" value="1"/>
</dbReference>
<keyword evidence="5" id="KW-0722">Serine protease inhibitor</keyword>
<evidence type="ECO:0000313" key="10">
    <source>
        <dbReference type="EMBL" id="CAJ0935149.1"/>
    </source>
</evidence>
<feature type="domain" description="Alpha-2-macroglobulin" evidence="8">
    <location>
        <begin position="802"/>
        <end position="893"/>
    </location>
</feature>
<dbReference type="SMART" id="SM01360">
    <property type="entry name" value="A2M"/>
    <property type="match status" value="1"/>
</dbReference>
<evidence type="ECO:0000256" key="6">
    <source>
        <dbReference type="ARBA" id="ARBA00023157"/>
    </source>
</evidence>
<comment type="subcellular location">
    <subcellularLocation>
        <location evidence="1">Secreted</location>
    </subcellularLocation>
</comment>
<dbReference type="Pfam" id="PF00207">
    <property type="entry name" value="A2M"/>
    <property type="match status" value="1"/>
</dbReference>
<dbReference type="Gene3D" id="2.60.40.1930">
    <property type="match status" value="2"/>
</dbReference>
<organism evidence="10 11">
    <name type="scientific">Ranitomeya imitator</name>
    <name type="common">mimic poison frog</name>
    <dbReference type="NCBI Taxonomy" id="111125"/>
    <lineage>
        <taxon>Eukaryota</taxon>
        <taxon>Metazoa</taxon>
        <taxon>Chordata</taxon>
        <taxon>Craniata</taxon>
        <taxon>Vertebrata</taxon>
        <taxon>Euteleostomi</taxon>
        <taxon>Amphibia</taxon>
        <taxon>Batrachia</taxon>
        <taxon>Anura</taxon>
        <taxon>Neobatrachia</taxon>
        <taxon>Hyloidea</taxon>
        <taxon>Dendrobatidae</taxon>
        <taxon>Dendrobatinae</taxon>
        <taxon>Ranitomeya</taxon>
    </lineage>
</organism>
<dbReference type="InterPro" id="IPR011625">
    <property type="entry name" value="A2M_N_BRD"/>
</dbReference>
<dbReference type="Pfam" id="PF07703">
    <property type="entry name" value="A2M_BRD"/>
    <property type="match status" value="1"/>
</dbReference>
<evidence type="ECO:0008006" key="12">
    <source>
        <dbReference type="Google" id="ProtNLM"/>
    </source>
</evidence>
<feature type="domain" description="Alpha-2-macroglobulin bait region" evidence="7">
    <location>
        <begin position="528"/>
        <end position="675"/>
    </location>
</feature>
<dbReference type="Pfam" id="PF07677">
    <property type="entry name" value="A2M_recep"/>
    <property type="match status" value="1"/>
</dbReference>